<dbReference type="SUPFAM" id="SSF52540">
    <property type="entry name" value="P-loop containing nucleoside triphosphate hydrolases"/>
    <property type="match status" value="1"/>
</dbReference>
<keyword evidence="8" id="KW-1185">Reference proteome</keyword>
<dbReference type="Gene3D" id="3.40.50.300">
    <property type="entry name" value="P-loop containing nucleotide triphosphate hydrolases"/>
    <property type="match status" value="1"/>
</dbReference>
<keyword evidence="4 7" id="KW-0418">Kinase</keyword>
<sequence>MVELNDRELIFVFTGPDGSGRKTVADSVGTTFGMPKVLSYATRTPRPGEVNGQDYHFITPELYDLMEDGGEFIESVTLQNNRYGLRGIDIEQSFQKEGCIYLVLNPEGAELLKEMYGDHVVRIFIYADRKTVESREREQGINEEIIADHLDNYEIAMAYQSSCEHVFENYDLAHTVFDITNTLEDYLQRDLVERD</sequence>
<evidence type="ECO:0000256" key="2">
    <source>
        <dbReference type="ARBA" id="ARBA00005790"/>
    </source>
</evidence>
<evidence type="ECO:0000259" key="6">
    <source>
        <dbReference type="PROSITE" id="PS50052"/>
    </source>
</evidence>
<evidence type="ECO:0000256" key="1">
    <source>
        <dbReference type="ARBA" id="ARBA00003531"/>
    </source>
</evidence>
<evidence type="ECO:0000256" key="5">
    <source>
        <dbReference type="ARBA" id="ARBA00048594"/>
    </source>
</evidence>
<organism evidence="7 8">
    <name type="scientific">Paenibacillus mendelii</name>
    <dbReference type="NCBI Taxonomy" id="206163"/>
    <lineage>
        <taxon>Bacteria</taxon>
        <taxon>Bacillati</taxon>
        <taxon>Bacillota</taxon>
        <taxon>Bacilli</taxon>
        <taxon>Bacillales</taxon>
        <taxon>Paenibacillaceae</taxon>
        <taxon>Paenibacillus</taxon>
    </lineage>
</organism>
<dbReference type="Pfam" id="PF00625">
    <property type="entry name" value="Guanylate_kin"/>
    <property type="match status" value="1"/>
</dbReference>
<gene>
    <name evidence="7" type="ORF">ACFFJ8_20935</name>
</gene>
<evidence type="ECO:0000313" key="7">
    <source>
        <dbReference type="EMBL" id="MFC0393822.1"/>
    </source>
</evidence>
<comment type="caution">
    <text evidence="7">The sequence shown here is derived from an EMBL/GenBank/DDBJ whole genome shotgun (WGS) entry which is preliminary data.</text>
</comment>
<dbReference type="EMBL" id="JBHLVF010000034">
    <property type="protein sequence ID" value="MFC0393822.1"/>
    <property type="molecule type" value="Genomic_DNA"/>
</dbReference>
<dbReference type="PROSITE" id="PS50052">
    <property type="entry name" value="GUANYLATE_KINASE_2"/>
    <property type="match status" value="1"/>
</dbReference>
<name>A0ABV6JD51_9BACL</name>
<proteinExistence type="inferred from homology"/>
<dbReference type="RefSeq" id="WP_204820512.1">
    <property type="nucleotide sequence ID" value="NZ_JANHOF010000013.1"/>
</dbReference>
<dbReference type="GO" id="GO:0016301">
    <property type="term" value="F:kinase activity"/>
    <property type="evidence" value="ECO:0007669"/>
    <property type="project" value="UniProtKB-KW"/>
</dbReference>
<dbReference type="InterPro" id="IPR008144">
    <property type="entry name" value="Guanylate_kin-like_dom"/>
</dbReference>
<dbReference type="Proteomes" id="UP001589818">
    <property type="component" value="Unassembled WGS sequence"/>
</dbReference>
<comment type="catalytic activity">
    <reaction evidence="5">
        <text>GMP + ATP = GDP + ADP</text>
        <dbReference type="Rhea" id="RHEA:20780"/>
        <dbReference type="ChEBI" id="CHEBI:30616"/>
        <dbReference type="ChEBI" id="CHEBI:58115"/>
        <dbReference type="ChEBI" id="CHEBI:58189"/>
        <dbReference type="ChEBI" id="CHEBI:456216"/>
        <dbReference type="EC" id="2.7.4.8"/>
    </reaction>
</comment>
<keyword evidence="3" id="KW-0808">Transferase</keyword>
<dbReference type="InterPro" id="IPR008145">
    <property type="entry name" value="GK/Ca_channel_bsu"/>
</dbReference>
<dbReference type="PANTHER" id="PTHR23117:SF13">
    <property type="entry name" value="GUANYLATE KINASE"/>
    <property type="match status" value="1"/>
</dbReference>
<accession>A0ABV6JD51</accession>
<protein>
    <submittedName>
        <fullName evidence="7">Guanylate kinase</fullName>
    </submittedName>
</protein>
<comment type="function">
    <text evidence="1">Essential for recycling GMP and indirectly, cGMP.</text>
</comment>
<evidence type="ECO:0000256" key="4">
    <source>
        <dbReference type="ARBA" id="ARBA00022777"/>
    </source>
</evidence>
<reference evidence="7 8" key="1">
    <citation type="submission" date="2024-09" db="EMBL/GenBank/DDBJ databases">
        <authorList>
            <person name="Sun Q."/>
            <person name="Mori K."/>
        </authorList>
    </citation>
    <scope>NUCLEOTIDE SEQUENCE [LARGE SCALE GENOMIC DNA]</scope>
    <source>
        <strain evidence="7 8">CCM 4839</strain>
    </source>
</reference>
<dbReference type="SMART" id="SM00072">
    <property type="entry name" value="GuKc"/>
    <property type="match status" value="1"/>
</dbReference>
<comment type="similarity">
    <text evidence="2">Belongs to the guanylate kinase family.</text>
</comment>
<evidence type="ECO:0000256" key="3">
    <source>
        <dbReference type="ARBA" id="ARBA00022679"/>
    </source>
</evidence>
<evidence type="ECO:0000313" key="8">
    <source>
        <dbReference type="Proteomes" id="UP001589818"/>
    </source>
</evidence>
<dbReference type="InterPro" id="IPR027417">
    <property type="entry name" value="P-loop_NTPase"/>
</dbReference>
<dbReference type="PANTHER" id="PTHR23117">
    <property type="entry name" value="GUANYLATE KINASE-RELATED"/>
    <property type="match status" value="1"/>
</dbReference>
<feature type="domain" description="Guanylate kinase-like" evidence="6">
    <location>
        <begin position="8"/>
        <end position="184"/>
    </location>
</feature>